<evidence type="ECO:0000256" key="3">
    <source>
        <dbReference type="ARBA" id="ARBA00012759"/>
    </source>
</evidence>
<feature type="compositionally biased region" description="Low complexity" evidence="4">
    <location>
        <begin position="376"/>
        <end position="388"/>
    </location>
</feature>
<feature type="region of interest" description="Disordered" evidence="4">
    <location>
        <begin position="120"/>
        <end position="144"/>
    </location>
</feature>
<dbReference type="Proteomes" id="UP000887540">
    <property type="component" value="Unplaced"/>
</dbReference>
<dbReference type="Gene3D" id="3.90.70.10">
    <property type="entry name" value="Cysteine proteinases"/>
    <property type="match status" value="1"/>
</dbReference>
<reference evidence="7" key="1">
    <citation type="submission" date="2022-11" db="UniProtKB">
        <authorList>
            <consortium name="WormBaseParasite"/>
        </authorList>
    </citation>
    <scope>IDENTIFICATION</scope>
</reference>
<feature type="domain" description="USP" evidence="5">
    <location>
        <begin position="537"/>
        <end position="872"/>
    </location>
</feature>
<dbReference type="PANTHER" id="PTHR21646:SF91">
    <property type="entry name" value="USP DOMAIN-CONTAINING PROTEIN"/>
    <property type="match status" value="1"/>
</dbReference>
<evidence type="ECO:0000256" key="1">
    <source>
        <dbReference type="ARBA" id="ARBA00000707"/>
    </source>
</evidence>
<dbReference type="Gene3D" id="1.20.58.80">
    <property type="entry name" value="Phosphotransferase system, lactose/cellobiose-type IIA subunit"/>
    <property type="match status" value="1"/>
</dbReference>
<dbReference type="Gene3D" id="3.40.250.10">
    <property type="entry name" value="Rhodanese-like domain"/>
    <property type="match status" value="1"/>
</dbReference>
<dbReference type="SUPFAM" id="SSF52821">
    <property type="entry name" value="Rhodanese/Cell cycle control phosphatase"/>
    <property type="match status" value="1"/>
</dbReference>
<evidence type="ECO:0000256" key="2">
    <source>
        <dbReference type="ARBA" id="ARBA00009085"/>
    </source>
</evidence>
<feature type="compositionally biased region" description="Low complexity" evidence="4">
    <location>
        <begin position="131"/>
        <end position="144"/>
    </location>
</feature>
<dbReference type="SUPFAM" id="SSF54001">
    <property type="entry name" value="Cysteine proteinases"/>
    <property type="match status" value="1"/>
</dbReference>
<dbReference type="CDD" id="cd02674">
    <property type="entry name" value="Peptidase_C19R"/>
    <property type="match status" value="1"/>
</dbReference>
<evidence type="ECO:0000313" key="7">
    <source>
        <dbReference type="WBParaSite" id="ACRNAN_scaffold7232.g7806.t1"/>
    </source>
</evidence>
<evidence type="ECO:0000313" key="6">
    <source>
        <dbReference type="Proteomes" id="UP000887540"/>
    </source>
</evidence>
<protein>
    <recommendedName>
        <fullName evidence="3">ubiquitinyl hydrolase 1</fullName>
        <ecNumber evidence="3">3.4.19.12</ecNumber>
    </recommendedName>
</protein>
<feature type="region of interest" description="Disordered" evidence="4">
    <location>
        <begin position="431"/>
        <end position="500"/>
    </location>
</feature>
<dbReference type="Pfam" id="PF08969">
    <property type="entry name" value="USP8_dimer"/>
    <property type="match status" value="1"/>
</dbReference>
<evidence type="ECO:0000256" key="4">
    <source>
        <dbReference type="SAM" id="MobiDB-lite"/>
    </source>
</evidence>
<accession>A0A914EEK1</accession>
<dbReference type="InterPro" id="IPR028889">
    <property type="entry name" value="USP"/>
</dbReference>
<feature type="compositionally biased region" description="Basic and acidic residues" evidence="4">
    <location>
        <begin position="488"/>
        <end position="499"/>
    </location>
</feature>
<sequence>MVIQSADVMRHPLKYHNFEELKEQDLFEPGTSIRLKNMDCKRVINFMQSVFEKAELNYRNGEHEDAFLLYKRVAHMCDMARGKRDFHQVERSPDGRLMFTMFDTSLRKLTELHDNLKERYEERKNNNGTLTRSSSAQSRMSTASRKTEELDYDFGMYIKPKELMRFISTKKSVLVIDYRSMREDENLCYQDIAVAQVPINVLNPGCIFAGLVKTVPVAERGKLNRLSDYDLVVLMESTNPPTYRSGELFAESPASILMNALTTYNTISRPKRRPLFLDGGFDNWKLHYPMYISAETQRRYSFYDSNSQFAELLNQIRSEMLPQVEYPDLYEVKKPAAFYLEDQPSDIKRSSSPNIPPRRNVPSSSSEMQSYPPPTSSTLYPKTPSPKSFYTDSTYSNSQAWQPRDGYEVTEFPAQASAEPRVHHVPIKVIIPSAPPLPDRSTKPVRPPSPFKMSEARDQAKIDKPLPRVPSLQGGARKDLSNSSSSRPIERPPTPDRTKKWALQSEKNIKLIKQVYLNCFNDIQKISRTGNVRSGYTGLFNLGNTCFMNTTLQALFNTPQLQAIFTSAEFFKHINELNTKGTKGVISACFSALLDSVWSGKFIAIRPELFLNAFASEVCADLADKRQHDAQEFQIYLLNALHEDTNKVTKPESFEQNYDGHDLATNAEDYKARQNRFSSSPINDVFNLRTVSQLSCSICRSTSVTFEEMNQISVELPQGTYYSQLNECLAKHFSDITLAGQNCWNCPKCKKPQIANRNTKIWELPPVLVIHLKRFSLSGGTFVKNEMTIDFETNGWMNMEPYLHSKALKQKSTYSLYAITNHDGTLNSGHYTSFIRNRISHEWLKFDDEYCTAISPDTLKSKKAFILYYTNQNFFSGHPQL</sequence>
<dbReference type="InterPro" id="IPR036873">
    <property type="entry name" value="Rhodanese-like_dom_sf"/>
</dbReference>
<dbReference type="PROSITE" id="PS00973">
    <property type="entry name" value="USP_2"/>
    <property type="match status" value="1"/>
</dbReference>
<dbReference type="AlphaFoldDB" id="A0A914EEK1"/>
<dbReference type="PANTHER" id="PTHR21646">
    <property type="entry name" value="UBIQUITIN CARBOXYL-TERMINAL HYDROLASE"/>
    <property type="match status" value="1"/>
</dbReference>
<feature type="compositionally biased region" description="Polar residues" evidence="4">
    <location>
        <begin position="390"/>
        <end position="401"/>
    </location>
</feature>
<proteinExistence type="inferred from homology"/>
<dbReference type="GO" id="GO:0004843">
    <property type="term" value="F:cysteine-type deubiquitinase activity"/>
    <property type="evidence" value="ECO:0007669"/>
    <property type="project" value="UniProtKB-EC"/>
</dbReference>
<dbReference type="InterPro" id="IPR015063">
    <property type="entry name" value="USP8_dimer"/>
</dbReference>
<dbReference type="InterPro" id="IPR001394">
    <property type="entry name" value="Peptidase_C19_UCH"/>
</dbReference>
<dbReference type="GO" id="GO:0016579">
    <property type="term" value="P:protein deubiquitination"/>
    <property type="evidence" value="ECO:0007669"/>
    <property type="project" value="InterPro"/>
</dbReference>
<dbReference type="EC" id="3.4.19.12" evidence="3"/>
<dbReference type="SUPFAM" id="SSF140856">
    <property type="entry name" value="USP8 N-terminal domain-like"/>
    <property type="match status" value="1"/>
</dbReference>
<dbReference type="Pfam" id="PF00443">
    <property type="entry name" value="UCH"/>
    <property type="match status" value="1"/>
</dbReference>
<comment type="catalytic activity">
    <reaction evidence="1">
        <text>Thiol-dependent hydrolysis of ester, thioester, amide, peptide and isopeptide bonds formed by the C-terminal Gly of ubiquitin (a 76-residue protein attached to proteins as an intracellular targeting signal).</text>
        <dbReference type="EC" id="3.4.19.12"/>
    </reaction>
</comment>
<dbReference type="InterPro" id="IPR050185">
    <property type="entry name" value="Ub_carboxyl-term_hydrolase"/>
</dbReference>
<dbReference type="WBParaSite" id="ACRNAN_scaffold7232.g7806.t1">
    <property type="protein sequence ID" value="ACRNAN_scaffold7232.g7806.t1"/>
    <property type="gene ID" value="ACRNAN_scaffold7232.g7806"/>
</dbReference>
<dbReference type="InterPro" id="IPR018200">
    <property type="entry name" value="USP_CS"/>
</dbReference>
<feature type="region of interest" description="Disordered" evidence="4">
    <location>
        <begin position="343"/>
        <end position="402"/>
    </location>
</feature>
<dbReference type="PROSITE" id="PS50235">
    <property type="entry name" value="USP_3"/>
    <property type="match status" value="1"/>
</dbReference>
<keyword evidence="6" id="KW-1185">Reference proteome</keyword>
<comment type="similarity">
    <text evidence="2">Belongs to the peptidase C19 family.</text>
</comment>
<organism evidence="6 7">
    <name type="scientific">Acrobeloides nanus</name>
    <dbReference type="NCBI Taxonomy" id="290746"/>
    <lineage>
        <taxon>Eukaryota</taxon>
        <taxon>Metazoa</taxon>
        <taxon>Ecdysozoa</taxon>
        <taxon>Nematoda</taxon>
        <taxon>Chromadorea</taxon>
        <taxon>Rhabditida</taxon>
        <taxon>Tylenchina</taxon>
        <taxon>Cephalobomorpha</taxon>
        <taxon>Cephaloboidea</taxon>
        <taxon>Cephalobidae</taxon>
        <taxon>Acrobeloides</taxon>
    </lineage>
</organism>
<feature type="compositionally biased region" description="Basic and acidic residues" evidence="4">
    <location>
        <begin position="454"/>
        <end position="466"/>
    </location>
</feature>
<evidence type="ECO:0000259" key="5">
    <source>
        <dbReference type="PROSITE" id="PS50235"/>
    </source>
</evidence>
<name>A0A914EEK1_9BILA</name>
<dbReference type="InterPro" id="IPR038765">
    <property type="entry name" value="Papain-like_cys_pep_sf"/>
</dbReference>